<dbReference type="EMBL" id="MGKP01000023">
    <property type="protein sequence ID" value="OGN28128.1"/>
    <property type="molecule type" value="Genomic_DNA"/>
</dbReference>
<gene>
    <name evidence="1" type="ORF">A3A33_02120</name>
</gene>
<sequence length="421" mass="48983">MKHEAFEKLARILRTRPEVLEDLAQKMEKITGKTGIIEKIVQENEILAERTLSEFGLSPEERTAERVYESLMRRLQHMDEHLYEFLDKPDLSKMSSACGKLCEVAEQLAQSKRGFFIKKEKAVGLLEKFPPKNLLDHFGYATVRELVDKHGFSSVFASLRFAQDDEWMHTFFNESYKELTASDFEERDVELKVLETEWLAVAEKFMKHKYHNVSHLKELGIIFIVPLELHVAGETSRMFTLLLHYLNEVPFYSKLFRKFSTEPDFITKLQSLLRGDVPDAPAPDHGKTSFRIVQRYLAKDDENDFRLLEPHVNPEAEHWYRAEGDLGRMATMPGTMGEGHALGYWQGLDFVGDFFKAVDGSEKLVSFDLIDLIMSLVKKGEIKYLYHQEEALWNKIFIEYLGREKMNELIEENIINGFIQL</sequence>
<comment type="caution">
    <text evidence="1">The sequence shown here is derived from an EMBL/GenBank/DDBJ whole genome shotgun (WGS) entry which is preliminary data.</text>
</comment>
<dbReference type="Proteomes" id="UP000179047">
    <property type="component" value="Unassembled WGS sequence"/>
</dbReference>
<dbReference type="AlphaFoldDB" id="A0A1F8GU27"/>
<evidence type="ECO:0000313" key="1">
    <source>
        <dbReference type="EMBL" id="OGN28128.1"/>
    </source>
</evidence>
<name>A0A1F8GU27_9BACT</name>
<evidence type="ECO:0000313" key="2">
    <source>
        <dbReference type="Proteomes" id="UP000179047"/>
    </source>
</evidence>
<proteinExistence type="predicted"/>
<accession>A0A1F8GU27</accession>
<organism evidence="1 2">
    <name type="scientific">Candidatus Yanofskybacteria bacterium RIFCSPLOWO2_01_FULL_49_25</name>
    <dbReference type="NCBI Taxonomy" id="1802701"/>
    <lineage>
        <taxon>Bacteria</taxon>
        <taxon>Candidatus Yanofskyibacteriota</taxon>
    </lineage>
</organism>
<reference evidence="1 2" key="1">
    <citation type="journal article" date="2016" name="Nat. Commun.">
        <title>Thousands of microbial genomes shed light on interconnected biogeochemical processes in an aquifer system.</title>
        <authorList>
            <person name="Anantharaman K."/>
            <person name="Brown C.T."/>
            <person name="Hug L.A."/>
            <person name="Sharon I."/>
            <person name="Castelle C.J."/>
            <person name="Probst A.J."/>
            <person name="Thomas B.C."/>
            <person name="Singh A."/>
            <person name="Wilkins M.J."/>
            <person name="Karaoz U."/>
            <person name="Brodie E.L."/>
            <person name="Williams K.H."/>
            <person name="Hubbard S.S."/>
            <person name="Banfield J.F."/>
        </authorList>
    </citation>
    <scope>NUCLEOTIDE SEQUENCE [LARGE SCALE GENOMIC DNA]</scope>
</reference>
<dbReference type="STRING" id="1802701.A3A33_02120"/>
<protein>
    <submittedName>
        <fullName evidence="1">Uncharacterized protein</fullName>
    </submittedName>
</protein>